<dbReference type="Pfam" id="PF05773">
    <property type="entry name" value="RWD"/>
    <property type="match status" value="1"/>
</dbReference>
<dbReference type="SMART" id="SM00647">
    <property type="entry name" value="IBR"/>
    <property type="match status" value="2"/>
</dbReference>
<dbReference type="GO" id="GO:0061630">
    <property type="term" value="F:ubiquitin protein ligase activity"/>
    <property type="evidence" value="ECO:0007669"/>
    <property type="project" value="UniProtKB-EC"/>
</dbReference>
<dbReference type="CDD" id="cd20354">
    <property type="entry name" value="Rcat_RBR_RNF14"/>
    <property type="match status" value="1"/>
</dbReference>
<feature type="domain" description="RING-type" evidence="12">
    <location>
        <begin position="234"/>
        <end position="283"/>
    </location>
</feature>
<evidence type="ECO:0000256" key="8">
    <source>
        <dbReference type="ARBA" id="ARBA00022786"/>
    </source>
</evidence>
<dbReference type="InterPro" id="IPR013083">
    <property type="entry name" value="Znf_RING/FYVE/PHD"/>
</dbReference>
<dbReference type="GO" id="GO:0016567">
    <property type="term" value="P:protein ubiquitination"/>
    <property type="evidence" value="ECO:0007669"/>
    <property type="project" value="InterPro"/>
</dbReference>
<evidence type="ECO:0000256" key="10">
    <source>
        <dbReference type="ARBA" id="ARBA00044508"/>
    </source>
</evidence>
<dbReference type="InterPro" id="IPR016135">
    <property type="entry name" value="UBQ-conjugating_enzyme/RWD"/>
</dbReference>
<comment type="pathway">
    <text evidence="2">Protein modification; protein ubiquitination.</text>
</comment>
<accession>A0A9R1UAV0</accession>
<dbReference type="InterPro" id="IPR044066">
    <property type="entry name" value="TRIAD_supradom"/>
</dbReference>
<evidence type="ECO:0000256" key="9">
    <source>
        <dbReference type="ARBA" id="ARBA00022833"/>
    </source>
</evidence>
<dbReference type="CDD" id="cd20341">
    <property type="entry name" value="BRcat_RBR_RNF14"/>
    <property type="match status" value="1"/>
</dbReference>
<dbReference type="InterPro" id="IPR006575">
    <property type="entry name" value="RWD_dom"/>
</dbReference>
<evidence type="ECO:0000256" key="11">
    <source>
        <dbReference type="PROSITE-ProRule" id="PRU00175"/>
    </source>
</evidence>
<evidence type="ECO:0000313" key="18">
    <source>
        <dbReference type="RefSeq" id="XP_011314640.1"/>
    </source>
</evidence>
<dbReference type="RefSeq" id="XP_011314639.1">
    <property type="nucleotide sequence ID" value="XM_011316337.1"/>
</dbReference>
<dbReference type="Proteomes" id="UP000694866">
    <property type="component" value="Unplaced"/>
</dbReference>
<evidence type="ECO:0000256" key="4">
    <source>
        <dbReference type="ARBA" id="ARBA00022679"/>
    </source>
</evidence>
<dbReference type="PROSITE" id="PS50908">
    <property type="entry name" value="RWD"/>
    <property type="match status" value="1"/>
</dbReference>
<dbReference type="Pfam" id="PF22191">
    <property type="entry name" value="IBR_1"/>
    <property type="match status" value="1"/>
</dbReference>
<keyword evidence="16" id="KW-1185">Reference proteome</keyword>
<name>A0A0C9PWQ4_9HYME</name>
<dbReference type="Gene3D" id="1.20.120.1750">
    <property type="match status" value="1"/>
</dbReference>
<evidence type="ECO:0000256" key="5">
    <source>
        <dbReference type="ARBA" id="ARBA00022723"/>
    </source>
</evidence>
<gene>
    <name evidence="15" type="primary">Rnf14_1</name>
    <name evidence="17 18" type="synonym">LOC105273730</name>
    <name evidence="15" type="ORF">g.66615</name>
</gene>
<accession>A0A9R1TSW1</accession>
<comment type="catalytic activity">
    <reaction evidence="1">
        <text>[E2 ubiquitin-conjugating enzyme]-S-ubiquitinyl-L-cysteine + [acceptor protein]-L-lysine = [E2 ubiquitin-conjugating enzyme]-L-cysteine + [acceptor protein]-N(6)-ubiquitinyl-L-lysine.</text>
        <dbReference type="EC" id="2.3.2.31"/>
    </reaction>
</comment>
<evidence type="ECO:0000313" key="15">
    <source>
        <dbReference type="EMBL" id="JAG75705.1"/>
    </source>
</evidence>
<dbReference type="KEGG" id="fas:105273730"/>
<sequence>MDNEKQKDEITALESIYTAEEFSHQEINGQYQCTFKVFINLREGYWVSYKDTRQKESADEKITVCHLPPLTLFVPLPREYPSQPPSEFTLCCSWLRLKDITKLCKKLDKLWKENEGQEILFTWIAFLQDETLKYLDIENNLNIDSTYTLYKTASEKAQKTGVANASSASDIDKAKKSMKNKMMQKRNYRGHRGNRKFDHRAIVDRPINKNPVHYLLDYNERRISIEFKKNFYTCKICFADKSGESCIQFKPCLHVFCKECMTGYLEVRIEDGAVQNICCPGEKCTSEVTPGQIKELVSSELFVKYDSILLSATLDTMLDIVYCPRRDCQYPVSKEPNEKMASCPSCQYTFCVNCKMVYHGIEPCRFTAADKQRLVSEYEAATDAQKLALENRYGKKQLQMLVENTMSENWISNNSHNCPHCNAAIEKFDGCNKMTCGRCNTYFCWLCGSRLNHETPYVHYQNPQSKCYKMLHHGLVEDEDSDDEIDFNAMYLDFDSDDNDDDELYDEDFFIDVNV</sequence>
<dbReference type="InterPro" id="IPR031127">
    <property type="entry name" value="E3_UB_ligase_RBR"/>
</dbReference>
<evidence type="ECO:0000259" key="13">
    <source>
        <dbReference type="PROSITE" id="PS50908"/>
    </source>
</evidence>
<dbReference type="PROSITE" id="PS50089">
    <property type="entry name" value="ZF_RING_2"/>
    <property type="match status" value="1"/>
</dbReference>
<evidence type="ECO:0000256" key="6">
    <source>
        <dbReference type="ARBA" id="ARBA00022737"/>
    </source>
</evidence>
<dbReference type="OrthoDB" id="69641at2759"/>
<dbReference type="CDD" id="cd16628">
    <property type="entry name" value="RING-HC_RBR_RNF14"/>
    <property type="match status" value="1"/>
</dbReference>
<comment type="similarity">
    <text evidence="10">Belongs to the RBR family. RNF14 subfamily.</text>
</comment>
<dbReference type="InterPro" id="IPR017907">
    <property type="entry name" value="Znf_RING_CS"/>
</dbReference>
<dbReference type="Gene3D" id="3.10.110.10">
    <property type="entry name" value="Ubiquitin Conjugating Enzyme"/>
    <property type="match status" value="1"/>
</dbReference>
<evidence type="ECO:0000259" key="12">
    <source>
        <dbReference type="PROSITE" id="PS50089"/>
    </source>
</evidence>
<dbReference type="SMART" id="SM00591">
    <property type="entry name" value="RWD"/>
    <property type="match status" value="1"/>
</dbReference>
<dbReference type="Gene3D" id="3.30.40.10">
    <property type="entry name" value="Zinc/RING finger domain, C3HC4 (zinc finger)"/>
    <property type="match status" value="1"/>
</dbReference>
<keyword evidence="7 11" id="KW-0863">Zinc-finger</keyword>
<feature type="domain" description="RWD" evidence="13">
    <location>
        <begin position="8"/>
        <end position="134"/>
    </location>
</feature>
<keyword evidence="9" id="KW-0862">Zinc</keyword>
<dbReference type="InterPro" id="IPR002867">
    <property type="entry name" value="IBR_dom"/>
</dbReference>
<keyword evidence="8" id="KW-0833">Ubl conjugation pathway</keyword>
<dbReference type="PANTHER" id="PTHR11685">
    <property type="entry name" value="RBR FAMILY RING FINGER AND IBR DOMAIN-CONTAINING"/>
    <property type="match status" value="1"/>
</dbReference>
<keyword evidence="5" id="KW-0479">Metal-binding</keyword>
<keyword evidence="6" id="KW-0677">Repeat</keyword>
<dbReference type="InterPro" id="IPR001841">
    <property type="entry name" value="Znf_RING"/>
</dbReference>
<evidence type="ECO:0000256" key="2">
    <source>
        <dbReference type="ARBA" id="ARBA00004906"/>
    </source>
</evidence>
<dbReference type="AlphaFoldDB" id="A0A0C9PWQ4"/>
<dbReference type="RefSeq" id="XP_011314640.1">
    <property type="nucleotide sequence ID" value="XM_011316338.1"/>
</dbReference>
<reference evidence="15" key="1">
    <citation type="submission" date="2015-01" db="EMBL/GenBank/DDBJ databases">
        <title>Transcriptome Assembly of Fopius arisanus.</title>
        <authorList>
            <person name="Geib S."/>
        </authorList>
    </citation>
    <scope>NUCLEOTIDE SEQUENCE</scope>
</reference>
<dbReference type="GO" id="GO:0008270">
    <property type="term" value="F:zinc ion binding"/>
    <property type="evidence" value="ECO:0007669"/>
    <property type="project" value="UniProtKB-KW"/>
</dbReference>
<dbReference type="PROSITE" id="PS00518">
    <property type="entry name" value="ZF_RING_1"/>
    <property type="match status" value="1"/>
</dbReference>
<dbReference type="EC" id="2.3.2.31" evidence="3"/>
<dbReference type="InterPro" id="IPR031128">
    <property type="entry name" value="RNF14_RING-HC_Zfn"/>
</dbReference>
<dbReference type="EMBL" id="GBYB01005938">
    <property type="protein sequence ID" value="JAG75705.1"/>
    <property type="molecule type" value="Transcribed_RNA"/>
</dbReference>
<evidence type="ECO:0000313" key="16">
    <source>
        <dbReference type="Proteomes" id="UP000694866"/>
    </source>
</evidence>
<proteinExistence type="inferred from homology"/>
<dbReference type="SUPFAM" id="SSF54495">
    <property type="entry name" value="UBC-like"/>
    <property type="match status" value="1"/>
</dbReference>
<reference evidence="17 18" key="2">
    <citation type="submission" date="2025-04" db="UniProtKB">
        <authorList>
            <consortium name="RefSeq"/>
        </authorList>
    </citation>
    <scope>IDENTIFICATION</scope>
    <source>
        <strain evidence="17 18">USDA-PBARC FA_bdor</strain>
        <tissue evidence="17 18">Whole organism</tissue>
    </source>
</reference>
<evidence type="ECO:0000256" key="7">
    <source>
        <dbReference type="ARBA" id="ARBA00022771"/>
    </source>
</evidence>
<dbReference type="PROSITE" id="PS51873">
    <property type="entry name" value="TRIAD"/>
    <property type="match status" value="1"/>
</dbReference>
<evidence type="ECO:0000256" key="1">
    <source>
        <dbReference type="ARBA" id="ARBA00001798"/>
    </source>
</evidence>
<evidence type="ECO:0000313" key="17">
    <source>
        <dbReference type="RefSeq" id="XP_011314639.1"/>
    </source>
</evidence>
<feature type="domain" description="RING-type" evidence="14">
    <location>
        <begin position="230"/>
        <end position="471"/>
    </location>
</feature>
<dbReference type="InterPro" id="IPR047548">
    <property type="entry name" value="Rcat_RBR_RNF14"/>
</dbReference>
<organism evidence="15">
    <name type="scientific">Fopius arisanus</name>
    <dbReference type="NCBI Taxonomy" id="64838"/>
    <lineage>
        <taxon>Eukaryota</taxon>
        <taxon>Metazoa</taxon>
        <taxon>Ecdysozoa</taxon>
        <taxon>Arthropoda</taxon>
        <taxon>Hexapoda</taxon>
        <taxon>Insecta</taxon>
        <taxon>Pterygota</taxon>
        <taxon>Neoptera</taxon>
        <taxon>Endopterygota</taxon>
        <taxon>Hymenoptera</taxon>
        <taxon>Apocrita</taxon>
        <taxon>Ichneumonoidea</taxon>
        <taxon>Braconidae</taxon>
        <taxon>Opiinae</taxon>
        <taxon>Fopius</taxon>
    </lineage>
</organism>
<dbReference type="CDD" id="cd23820">
    <property type="entry name" value="RWD_RNF14"/>
    <property type="match status" value="1"/>
</dbReference>
<dbReference type="Pfam" id="PF01485">
    <property type="entry name" value="IBR"/>
    <property type="match status" value="1"/>
</dbReference>
<evidence type="ECO:0000259" key="14">
    <source>
        <dbReference type="PROSITE" id="PS51873"/>
    </source>
</evidence>
<protein>
    <recommendedName>
        <fullName evidence="3">RBR-type E3 ubiquitin transferase</fullName>
        <ecNumber evidence="3">2.3.2.31</ecNumber>
    </recommendedName>
</protein>
<dbReference type="FunFam" id="3.30.40.10:FF:000137">
    <property type="entry name" value="RanBP-type and C3HC4-type zinc finger-containing protein 1"/>
    <property type="match status" value="1"/>
</dbReference>
<dbReference type="Gene3D" id="2.20.25.20">
    <property type="match status" value="1"/>
</dbReference>
<dbReference type="SUPFAM" id="SSF57850">
    <property type="entry name" value="RING/U-box"/>
    <property type="match status" value="3"/>
</dbReference>
<evidence type="ECO:0000256" key="3">
    <source>
        <dbReference type="ARBA" id="ARBA00012251"/>
    </source>
</evidence>
<accession>A0A0C9PWQ4</accession>
<dbReference type="GeneID" id="105273730"/>
<keyword evidence="4" id="KW-0808">Transferase</keyword>